<dbReference type="PRINTS" id="PR00344">
    <property type="entry name" value="BCTRLSENSOR"/>
</dbReference>
<gene>
    <name evidence="12" type="ORF">M911_11025</name>
</gene>
<dbReference type="PANTHER" id="PTHR43047">
    <property type="entry name" value="TWO-COMPONENT HISTIDINE PROTEIN KINASE"/>
    <property type="match status" value="1"/>
</dbReference>
<evidence type="ECO:0000256" key="4">
    <source>
        <dbReference type="ARBA" id="ARBA00022679"/>
    </source>
</evidence>
<dbReference type="EC" id="2.7.13.3" evidence="2"/>
<protein>
    <recommendedName>
        <fullName evidence="2">histidine kinase</fullName>
        <ecNumber evidence="2">2.7.13.3</ecNumber>
    </recommendedName>
</protein>
<evidence type="ECO:0000313" key="13">
    <source>
        <dbReference type="Proteomes" id="UP000019442"/>
    </source>
</evidence>
<dbReference type="PROSITE" id="PS50113">
    <property type="entry name" value="PAC"/>
    <property type="match status" value="1"/>
</dbReference>
<dbReference type="SMART" id="SM00387">
    <property type="entry name" value="HATPase_c"/>
    <property type="match status" value="1"/>
</dbReference>
<dbReference type="NCBIfam" id="TIGR00229">
    <property type="entry name" value="sensory_box"/>
    <property type="match status" value="1"/>
</dbReference>
<evidence type="ECO:0000256" key="7">
    <source>
        <dbReference type="SAM" id="Phobius"/>
    </source>
</evidence>
<dbReference type="AlphaFoldDB" id="W8KVL1"/>
<evidence type="ECO:0000259" key="10">
    <source>
        <dbReference type="PROSITE" id="PS50112"/>
    </source>
</evidence>
<feature type="domain" description="Histidine kinase" evidence="8">
    <location>
        <begin position="631"/>
        <end position="845"/>
    </location>
</feature>
<dbReference type="Gene3D" id="1.10.287.130">
    <property type="match status" value="1"/>
</dbReference>
<dbReference type="Gene3D" id="3.30.450.20">
    <property type="entry name" value="PAS domain"/>
    <property type="match status" value="1"/>
</dbReference>
<evidence type="ECO:0000259" key="11">
    <source>
        <dbReference type="PROSITE" id="PS50113"/>
    </source>
</evidence>
<dbReference type="PANTHER" id="PTHR43047:SF64">
    <property type="entry name" value="HISTIDINE KINASE CONTAINING CHEY-HOMOLOGOUS RECEIVER DOMAIN AND PAS DOMAIN-RELATED"/>
    <property type="match status" value="1"/>
</dbReference>
<evidence type="ECO:0000259" key="9">
    <source>
        <dbReference type="PROSITE" id="PS50110"/>
    </source>
</evidence>
<dbReference type="InterPro" id="IPR035965">
    <property type="entry name" value="PAS-like_dom_sf"/>
</dbReference>
<keyword evidence="4" id="KW-0808">Transferase</keyword>
<dbReference type="InterPro" id="IPR003661">
    <property type="entry name" value="HisK_dim/P_dom"/>
</dbReference>
<feature type="domain" description="PAS" evidence="10">
    <location>
        <begin position="328"/>
        <end position="381"/>
    </location>
</feature>
<dbReference type="CDD" id="cd00082">
    <property type="entry name" value="HisKA"/>
    <property type="match status" value="1"/>
</dbReference>
<feature type="domain" description="Response regulatory" evidence="9">
    <location>
        <begin position="874"/>
        <end position="991"/>
    </location>
</feature>
<dbReference type="InterPro" id="IPR005467">
    <property type="entry name" value="His_kinase_dom"/>
</dbReference>
<evidence type="ECO:0000256" key="3">
    <source>
        <dbReference type="ARBA" id="ARBA00022553"/>
    </source>
</evidence>
<dbReference type="SMART" id="SM00388">
    <property type="entry name" value="HisKA"/>
    <property type="match status" value="1"/>
</dbReference>
<evidence type="ECO:0000313" key="12">
    <source>
        <dbReference type="EMBL" id="AHK79601.1"/>
    </source>
</evidence>
<keyword evidence="5" id="KW-0418">Kinase</keyword>
<dbReference type="Pfam" id="PF02518">
    <property type="entry name" value="HATPase_c"/>
    <property type="match status" value="1"/>
</dbReference>
<keyword evidence="7" id="KW-1133">Transmembrane helix</keyword>
<dbReference type="InterPro" id="IPR029016">
    <property type="entry name" value="GAF-like_dom_sf"/>
</dbReference>
<keyword evidence="7" id="KW-0472">Membrane</keyword>
<dbReference type="SMART" id="SM00091">
    <property type="entry name" value="PAS"/>
    <property type="match status" value="1"/>
</dbReference>
<dbReference type="SMART" id="SM00448">
    <property type="entry name" value="REC"/>
    <property type="match status" value="1"/>
</dbReference>
<dbReference type="Pfam" id="PF00072">
    <property type="entry name" value="Response_reg"/>
    <property type="match status" value="1"/>
</dbReference>
<feature type="transmembrane region" description="Helical" evidence="7">
    <location>
        <begin position="286"/>
        <end position="307"/>
    </location>
</feature>
<evidence type="ECO:0000256" key="5">
    <source>
        <dbReference type="ARBA" id="ARBA00022777"/>
    </source>
</evidence>
<dbReference type="KEGG" id="hhc:M911_11025"/>
<organism evidence="12 13">
    <name type="scientific">Ectothiorhodospira haloalkaliphila</name>
    <dbReference type="NCBI Taxonomy" id="421628"/>
    <lineage>
        <taxon>Bacteria</taxon>
        <taxon>Pseudomonadati</taxon>
        <taxon>Pseudomonadota</taxon>
        <taxon>Gammaproteobacteria</taxon>
        <taxon>Chromatiales</taxon>
        <taxon>Ectothiorhodospiraceae</taxon>
        <taxon>Ectothiorhodospira</taxon>
    </lineage>
</organism>
<name>W8KVL1_9GAMM</name>
<sequence length="1001" mass="110393">MLVVFMGIILLVVALAMSAWQASLVESNQRDRLLIQVVEVANALHWRRVDSLTFSADDLGTPIFESMRVQLRALAERHGGGELWTVAPRNGEWFFGPESLHADDPLASPPGTRYESPPDELGWVLQSLQATTTQPYADEYGEFVSSLAPVVHPQTGQLLMVVGLDAPDTLWWSEIHRGSRPALLAGLGLLVVFGLGVAIVTRRGRAGVVRPAAPYLEAAFVLVSGLLLTGLGVSVAQQLDQREQQTEFVRLAALNSQAMHGAQAPVSGPLVLPPLSQSQSLAGDRAWGVGGLGMLFTVLATMLVMLLRVRHLSVEQQVKERSGELKKSQVMLKAITDVAQDAIVMMDPRGQVVFWNKSAERLFGYRRDEAVGRDLHQMVMPGGPGPEVNRAMRRFAQTGTGDAVDRIVEVSAQRRDGSRLAGELSLSSLRMTDGWYAVGIVRDVCRRKRMERRLIRLNECLASLGPDYQENVTQITQVCGELLESEAALYNRLKEGRLFALGRWRTPEDMPLSDAPEGHVCHDVINGTLGKAYVTGDLTQTPYAEQDPYVKRYGIKSYMGHAVRCQDQVVGSLCVVSTSHMQPTDEDERILGILAAALSAEEGRHLAMSRWQEAKEQADRANQAKSDFLSRMSHELRTPMNAVLGFSQLLEADPSLDEGQQESVREILRGGRHLLDLINEVLDLARVESGRIEMSIEPVLLGDVVRDCLTLLRPLARDKGITIHVGQVDQILMADRTRLKQVLINLISNAIKYNRPHGEVWLDAQARAEDVRVRVRDTGRGVPESLRDALFQPFARLHEDGNESIEGTGIGLAISRRLVELMGGMIGMTGQEQGSCFWFELKAGEPAAQESGDEVDPLHSSAPVAATGQDRHFTVLHVDDNPANLRLVEHVLRQRVGVQVLNAPSGGLGLELARAHRPDLIILDINMPGMNGYDVLQRLRQEPETTDIPLIALTANATERDMERGREAGFDQYLTKPLDMALFMRVVESFLKARKADLTDV</sequence>
<dbReference type="InterPro" id="IPR001789">
    <property type="entry name" value="Sig_transdc_resp-reg_receiver"/>
</dbReference>
<dbReference type="InterPro" id="IPR003594">
    <property type="entry name" value="HATPase_dom"/>
</dbReference>
<dbReference type="EMBL" id="CP007268">
    <property type="protein sequence ID" value="AHK79601.1"/>
    <property type="molecule type" value="Genomic_DNA"/>
</dbReference>
<dbReference type="CDD" id="cd00130">
    <property type="entry name" value="PAS"/>
    <property type="match status" value="1"/>
</dbReference>
<dbReference type="InterPro" id="IPR011006">
    <property type="entry name" value="CheY-like_superfamily"/>
</dbReference>
<keyword evidence="3 6" id="KW-0597">Phosphoprotein</keyword>
<evidence type="ECO:0000256" key="1">
    <source>
        <dbReference type="ARBA" id="ARBA00000085"/>
    </source>
</evidence>
<dbReference type="PATRIC" id="fig|1354791.3.peg.2654"/>
<feature type="transmembrane region" description="Helical" evidence="7">
    <location>
        <begin position="182"/>
        <end position="200"/>
    </location>
</feature>
<dbReference type="InterPro" id="IPR003018">
    <property type="entry name" value="GAF"/>
</dbReference>
<dbReference type="GO" id="GO:0000155">
    <property type="term" value="F:phosphorelay sensor kinase activity"/>
    <property type="evidence" value="ECO:0007669"/>
    <property type="project" value="InterPro"/>
</dbReference>
<proteinExistence type="predicted"/>
<dbReference type="PROSITE" id="PS50110">
    <property type="entry name" value="RESPONSE_REGULATORY"/>
    <property type="match status" value="1"/>
</dbReference>
<comment type="catalytic activity">
    <reaction evidence="1">
        <text>ATP + protein L-histidine = ADP + protein N-phospho-L-histidine.</text>
        <dbReference type="EC" id="2.7.13.3"/>
    </reaction>
</comment>
<dbReference type="Pfam" id="PF00512">
    <property type="entry name" value="HisKA"/>
    <property type="match status" value="1"/>
</dbReference>
<dbReference type="InterPro" id="IPR000700">
    <property type="entry name" value="PAS-assoc_C"/>
</dbReference>
<accession>W8KVL1</accession>
<dbReference type="Pfam" id="PF13426">
    <property type="entry name" value="PAS_9"/>
    <property type="match status" value="1"/>
</dbReference>
<dbReference type="Gene3D" id="3.30.565.10">
    <property type="entry name" value="Histidine kinase-like ATPase, C-terminal domain"/>
    <property type="match status" value="1"/>
</dbReference>
<dbReference type="PROSITE" id="PS50109">
    <property type="entry name" value="HIS_KIN"/>
    <property type="match status" value="1"/>
</dbReference>
<keyword evidence="13" id="KW-1185">Reference proteome</keyword>
<keyword evidence="7" id="KW-0812">Transmembrane</keyword>
<reference evidence="13" key="2">
    <citation type="submission" date="2014-02" db="EMBL/GenBank/DDBJ databases">
        <title>Draft Genome Sequence of extremely halophilic bacteria Halorhodospira halochloris.</title>
        <authorList>
            <person name="Singh K.S."/>
        </authorList>
    </citation>
    <scope>NUCLEOTIDE SEQUENCE [LARGE SCALE GENOMIC DNA]</scope>
    <source>
        <strain evidence="13">A</strain>
    </source>
</reference>
<dbReference type="Proteomes" id="UP000019442">
    <property type="component" value="Chromosome"/>
</dbReference>
<feature type="modified residue" description="4-aspartylphosphate" evidence="6">
    <location>
        <position position="924"/>
    </location>
</feature>
<evidence type="ECO:0000259" key="8">
    <source>
        <dbReference type="PROSITE" id="PS50109"/>
    </source>
</evidence>
<dbReference type="InterPro" id="IPR004358">
    <property type="entry name" value="Sig_transdc_His_kin-like_C"/>
</dbReference>
<dbReference type="HOGENOM" id="CLU_275325_0_0_6"/>
<dbReference type="Pfam" id="PF01590">
    <property type="entry name" value="GAF"/>
    <property type="match status" value="1"/>
</dbReference>
<dbReference type="Gene3D" id="3.40.50.2300">
    <property type="match status" value="1"/>
</dbReference>
<dbReference type="InterPro" id="IPR000014">
    <property type="entry name" value="PAS"/>
</dbReference>
<evidence type="ECO:0000256" key="6">
    <source>
        <dbReference type="PROSITE-ProRule" id="PRU00169"/>
    </source>
</evidence>
<feature type="domain" description="PAC" evidence="11">
    <location>
        <begin position="406"/>
        <end position="456"/>
    </location>
</feature>
<evidence type="ECO:0000256" key="2">
    <source>
        <dbReference type="ARBA" id="ARBA00012438"/>
    </source>
</evidence>
<dbReference type="SUPFAM" id="SSF52172">
    <property type="entry name" value="CheY-like"/>
    <property type="match status" value="1"/>
</dbReference>
<dbReference type="SUPFAM" id="SSF55781">
    <property type="entry name" value="GAF domain-like"/>
    <property type="match status" value="1"/>
</dbReference>
<dbReference type="Gene3D" id="3.30.450.40">
    <property type="match status" value="1"/>
</dbReference>
<dbReference type="SUPFAM" id="SSF47384">
    <property type="entry name" value="Homodimeric domain of signal transducing histidine kinase"/>
    <property type="match status" value="1"/>
</dbReference>
<dbReference type="InterPro" id="IPR036890">
    <property type="entry name" value="HATPase_C_sf"/>
</dbReference>
<feature type="transmembrane region" description="Helical" evidence="7">
    <location>
        <begin position="212"/>
        <end position="233"/>
    </location>
</feature>
<dbReference type="SUPFAM" id="SSF55785">
    <property type="entry name" value="PYP-like sensor domain (PAS domain)"/>
    <property type="match status" value="1"/>
</dbReference>
<dbReference type="SUPFAM" id="SSF55874">
    <property type="entry name" value="ATPase domain of HSP90 chaperone/DNA topoisomerase II/histidine kinase"/>
    <property type="match status" value="1"/>
</dbReference>
<dbReference type="InterPro" id="IPR036097">
    <property type="entry name" value="HisK_dim/P_sf"/>
</dbReference>
<dbReference type="PROSITE" id="PS50112">
    <property type="entry name" value="PAS"/>
    <property type="match status" value="1"/>
</dbReference>
<reference evidence="12 13" key="1">
    <citation type="journal article" date="2014" name="J Genomics">
        <title>Draft Genome Sequence of the Extremely Halophilic Phototrophic Purple Sulfur Bacterium Halorhodospira halochloris.</title>
        <authorList>
            <person name="Singh K.S."/>
            <person name="Kirksey J."/>
            <person name="Hoff W.D."/>
            <person name="Deole R."/>
        </authorList>
    </citation>
    <scope>NUCLEOTIDE SEQUENCE [LARGE SCALE GENOMIC DNA]</scope>
    <source>
        <strain evidence="12 13">A</strain>
    </source>
</reference>